<dbReference type="RefSeq" id="WP_123813968.1">
    <property type="nucleotide sequence ID" value="NZ_RKQZ01000001.1"/>
</dbReference>
<accession>A0A3N4ZLR3</accession>
<dbReference type="InterPro" id="IPR029058">
    <property type="entry name" value="AB_hydrolase_fold"/>
</dbReference>
<proteinExistence type="predicted"/>
<gene>
    <name evidence="3" type="ORF">EDD34_1468</name>
</gene>
<feature type="region of interest" description="Disordered" evidence="1">
    <location>
        <begin position="36"/>
        <end position="86"/>
    </location>
</feature>
<comment type="caution">
    <text evidence="3">The sequence shown here is derived from an EMBL/GenBank/DDBJ whole genome shotgun (WGS) entry which is preliminary data.</text>
</comment>
<dbReference type="AlphaFoldDB" id="A0A3N4ZLR3"/>
<dbReference type="GO" id="GO:0016042">
    <property type="term" value="P:lipid catabolic process"/>
    <property type="evidence" value="ECO:0007669"/>
    <property type="project" value="InterPro"/>
</dbReference>
<dbReference type="InterPro" id="IPR005152">
    <property type="entry name" value="Lipase_secreted"/>
</dbReference>
<evidence type="ECO:0000313" key="3">
    <source>
        <dbReference type="EMBL" id="RPF20861.1"/>
    </source>
</evidence>
<feature type="chain" id="PRO_5018033108" evidence="2">
    <location>
        <begin position="37"/>
        <end position="449"/>
    </location>
</feature>
<dbReference type="Pfam" id="PF03583">
    <property type="entry name" value="LIP"/>
    <property type="match status" value="1"/>
</dbReference>
<dbReference type="InterPro" id="IPR006311">
    <property type="entry name" value="TAT_signal"/>
</dbReference>
<feature type="compositionally biased region" description="Low complexity" evidence="1">
    <location>
        <begin position="36"/>
        <end position="54"/>
    </location>
</feature>
<protein>
    <submittedName>
        <fullName evidence="3">Secretory lipase</fullName>
    </submittedName>
</protein>
<feature type="signal peptide" evidence="2">
    <location>
        <begin position="1"/>
        <end position="36"/>
    </location>
</feature>
<dbReference type="EMBL" id="RKQZ01000001">
    <property type="protein sequence ID" value="RPF20861.1"/>
    <property type="molecule type" value="Genomic_DNA"/>
</dbReference>
<dbReference type="Proteomes" id="UP000280501">
    <property type="component" value="Unassembled WGS sequence"/>
</dbReference>
<organism evidence="3 4">
    <name type="scientific">Myceligenerans xiligouense</name>
    <dbReference type="NCBI Taxonomy" id="253184"/>
    <lineage>
        <taxon>Bacteria</taxon>
        <taxon>Bacillati</taxon>
        <taxon>Actinomycetota</taxon>
        <taxon>Actinomycetes</taxon>
        <taxon>Micrococcales</taxon>
        <taxon>Promicromonosporaceae</taxon>
        <taxon>Myceligenerans</taxon>
    </lineage>
</organism>
<dbReference type="OrthoDB" id="9798122at2"/>
<dbReference type="PROSITE" id="PS51318">
    <property type="entry name" value="TAT"/>
    <property type="match status" value="1"/>
</dbReference>
<evidence type="ECO:0000313" key="4">
    <source>
        <dbReference type="Proteomes" id="UP000280501"/>
    </source>
</evidence>
<reference evidence="3 4" key="1">
    <citation type="submission" date="2018-11" db="EMBL/GenBank/DDBJ databases">
        <title>Sequencing the genomes of 1000 actinobacteria strains.</title>
        <authorList>
            <person name="Klenk H.-P."/>
        </authorList>
    </citation>
    <scope>NUCLEOTIDE SEQUENCE [LARGE SCALE GENOMIC DNA]</scope>
    <source>
        <strain evidence="3 4">DSM 15700</strain>
    </source>
</reference>
<dbReference type="GO" id="GO:0004806">
    <property type="term" value="F:triacylglycerol lipase activity"/>
    <property type="evidence" value="ECO:0007669"/>
    <property type="project" value="InterPro"/>
</dbReference>
<evidence type="ECO:0000256" key="2">
    <source>
        <dbReference type="SAM" id="SignalP"/>
    </source>
</evidence>
<sequence>MLNPRRHPARRTRLRGLALTVVATLAIPLVPAVAQAAAPGPGVPTGPSSAPGSVTALSGDPSAAPGGTALTDPSSAAVPDDDGRLRSGTIFPVPPDDFYDPPADLGDGADGELIRTREQPAGLSARTWMVMYHSTGATGDDIPVTGRVLVPHRAWRGDGPRPIVTVAPGTRGIGDDCAPSRWLDYERPLIEPFLLKGYAVVITDYEGLGTPGLHTYMVGQSQGRVVLDMVRAATNLGASGLEPGGKVVIAGYSQGGGAAVWAGELWQSYAPELDVVGVAAGGVPADLTAVSERLNGGLGFGFMLLAAFGYDAAYPELDLDAYFNDRGRRLYEREQDACVDTALAYALQDIDVYTDQDPRYTDAWQARFAENRAGANPPDAPLFLYHGLFDEIVPPGQAATLRDEYCAAGADVHWQWHVGEHVTTMVTAAPSVVTFVERRFAGRPFWSHC</sequence>
<dbReference type="PANTHER" id="PTHR34853:SF1">
    <property type="entry name" value="LIPASE 5"/>
    <property type="match status" value="1"/>
</dbReference>
<name>A0A3N4ZLR3_9MICO</name>
<dbReference type="Gene3D" id="3.40.50.1820">
    <property type="entry name" value="alpha/beta hydrolase"/>
    <property type="match status" value="1"/>
</dbReference>
<dbReference type="Gene3D" id="1.10.260.130">
    <property type="match status" value="1"/>
</dbReference>
<evidence type="ECO:0000256" key="1">
    <source>
        <dbReference type="SAM" id="MobiDB-lite"/>
    </source>
</evidence>
<dbReference type="SUPFAM" id="SSF53474">
    <property type="entry name" value="alpha/beta-Hydrolases"/>
    <property type="match status" value="1"/>
</dbReference>
<keyword evidence="4" id="KW-1185">Reference proteome</keyword>
<dbReference type="PANTHER" id="PTHR34853">
    <property type="match status" value="1"/>
</dbReference>
<keyword evidence="2" id="KW-0732">Signal</keyword>